<evidence type="ECO:0000313" key="2">
    <source>
        <dbReference type="EMBL" id="TQV72026.1"/>
    </source>
</evidence>
<keyword evidence="2" id="KW-0378">Hydrolase</keyword>
<organism evidence="2 3">
    <name type="scientific">Aliikangiella marina</name>
    <dbReference type="NCBI Taxonomy" id="1712262"/>
    <lineage>
        <taxon>Bacteria</taxon>
        <taxon>Pseudomonadati</taxon>
        <taxon>Pseudomonadota</taxon>
        <taxon>Gammaproteobacteria</taxon>
        <taxon>Oceanospirillales</taxon>
        <taxon>Pleioneaceae</taxon>
        <taxon>Aliikangiella</taxon>
    </lineage>
</organism>
<reference evidence="2 3" key="1">
    <citation type="submission" date="2019-06" db="EMBL/GenBank/DDBJ databases">
        <title>Draft genome of Aliikangiella marina GYP-15.</title>
        <authorList>
            <person name="Wang G."/>
        </authorList>
    </citation>
    <scope>NUCLEOTIDE SEQUENCE [LARGE SCALE GENOMIC DNA]</scope>
    <source>
        <strain evidence="2 3">GYP-15</strain>
    </source>
</reference>
<comment type="caution">
    <text evidence="2">The sequence shown here is derived from an EMBL/GenBank/DDBJ whole genome shotgun (WGS) entry which is preliminary data.</text>
</comment>
<proteinExistence type="predicted"/>
<keyword evidence="2" id="KW-0255">Endonuclease</keyword>
<evidence type="ECO:0000313" key="3">
    <source>
        <dbReference type="Proteomes" id="UP000317839"/>
    </source>
</evidence>
<accession>A0A545T470</accession>
<dbReference type="RefSeq" id="WP_142943353.1">
    <property type="nucleotide sequence ID" value="NZ_VIKR01000005.1"/>
</dbReference>
<dbReference type="Proteomes" id="UP000317839">
    <property type="component" value="Unassembled WGS sequence"/>
</dbReference>
<dbReference type="InterPro" id="IPR007581">
    <property type="entry name" value="Endonuclease-V"/>
</dbReference>
<gene>
    <name evidence="1" type="ORF">FLL45_17255</name>
    <name evidence="2" type="ORF">FLL45_17535</name>
</gene>
<dbReference type="EMBL" id="VIKR01000005">
    <property type="protein sequence ID" value="TQV71973.1"/>
    <property type="molecule type" value="Genomic_DNA"/>
</dbReference>
<dbReference type="GO" id="GO:0006281">
    <property type="term" value="P:DNA repair"/>
    <property type="evidence" value="ECO:0007669"/>
    <property type="project" value="InterPro"/>
</dbReference>
<dbReference type="EMBL" id="VIKR01000005">
    <property type="protein sequence ID" value="TQV72026.1"/>
    <property type="molecule type" value="Genomic_DNA"/>
</dbReference>
<keyword evidence="2" id="KW-0540">Nuclease</keyword>
<dbReference type="GO" id="GO:0004519">
    <property type="term" value="F:endonuclease activity"/>
    <property type="evidence" value="ECO:0007669"/>
    <property type="project" value="UniProtKB-KW"/>
</dbReference>
<dbReference type="Pfam" id="PF04493">
    <property type="entry name" value="Endonuclease_5"/>
    <property type="match status" value="1"/>
</dbReference>
<keyword evidence="3" id="KW-1185">Reference proteome</keyword>
<name>A0A545T470_9GAMM</name>
<evidence type="ECO:0000313" key="1">
    <source>
        <dbReference type="EMBL" id="TQV71973.1"/>
    </source>
</evidence>
<sequence>MKLAIDVHYNGDDYAIASGVLFKDWESAEVEAVVSVRVDEILPYQSGSFYKRELPCVLALLKKIKIEPEIIVIDGYVTLGDDQTDGLGAHLYKAIDSKIPIIGVAKNSFSGTGEKYQVFRGDSKKPLYITTAGMNLETAKNKIKSMHGKFRIPTILKRVDSECRQIVLP</sequence>
<dbReference type="AlphaFoldDB" id="A0A545T470"/>
<dbReference type="OrthoDB" id="2593273at2"/>
<protein>
    <submittedName>
        <fullName evidence="2">Endonuclease V</fullName>
    </submittedName>
</protein>
<dbReference type="Gene3D" id="3.30.2170.10">
    <property type="entry name" value="archaeoglobus fulgidus dsm 4304 superfamily"/>
    <property type="match status" value="1"/>
</dbReference>